<gene>
    <name evidence="1" type="ORF">ElyMa_003353800</name>
</gene>
<dbReference type="Proteomes" id="UP000762676">
    <property type="component" value="Unassembled WGS sequence"/>
</dbReference>
<evidence type="ECO:0008006" key="3">
    <source>
        <dbReference type="Google" id="ProtNLM"/>
    </source>
</evidence>
<comment type="caution">
    <text evidence="1">The sequence shown here is derived from an EMBL/GenBank/DDBJ whole genome shotgun (WGS) entry which is preliminary data.</text>
</comment>
<dbReference type="EMBL" id="BMAT01006914">
    <property type="protein sequence ID" value="GFS22053.1"/>
    <property type="molecule type" value="Genomic_DNA"/>
</dbReference>
<name>A0AAV4JGZ8_9GAST</name>
<accession>A0AAV4JGZ8</accession>
<dbReference type="AlphaFoldDB" id="A0AAV4JGZ8"/>
<reference evidence="1 2" key="1">
    <citation type="journal article" date="2021" name="Elife">
        <title>Chloroplast acquisition without the gene transfer in kleptoplastic sea slugs, Plakobranchus ocellatus.</title>
        <authorList>
            <person name="Maeda T."/>
            <person name="Takahashi S."/>
            <person name="Yoshida T."/>
            <person name="Shimamura S."/>
            <person name="Takaki Y."/>
            <person name="Nagai Y."/>
            <person name="Toyoda A."/>
            <person name="Suzuki Y."/>
            <person name="Arimoto A."/>
            <person name="Ishii H."/>
            <person name="Satoh N."/>
            <person name="Nishiyama T."/>
            <person name="Hasebe M."/>
            <person name="Maruyama T."/>
            <person name="Minagawa J."/>
            <person name="Obokata J."/>
            <person name="Shigenobu S."/>
        </authorList>
    </citation>
    <scope>NUCLEOTIDE SEQUENCE [LARGE SCALE GENOMIC DNA]</scope>
</reference>
<organism evidence="1 2">
    <name type="scientific">Elysia marginata</name>
    <dbReference type="NCBI Taxonomy" id="1093978"/>
    <lineage>
        <taxon>Eukaryota</taxon>
        <taxon>Metazoa</taxon>
        <taxon>Spiralia</taxon>
        <taxon>Lophotrochozoa</taxon>
        <taxon>Mollusca</taxon>
        <taxon>Gastropoda</taxon>
        <taxon>Heterobranchia</taxon>
        <taxon>Euthyneura</taxon>
        <taxon>Panpulmonata</taxon>
        <taxon>Sacoglossa</taxon>
        <taxon>Placobranchoidea</taxon>
        <taxon>Plakobranchidae</taxon>
        <taxon>Elysia</taxon>
    </lineage>
</organism>
<proteinExistence type="predicted"/>
<keyword evidence="2" id="KW-1185">Reference proteome</keyword>
<protein>
    <recommendedName>
        <fullName evidence="3">PiggyBac transposable element-derived protein domain-containing protein</fullName>
    </recommendedName>
</protein>
<evidence type="ECO:0000313" key="2">
    <source>
        <dbReference type="Proteomes" id="UP000762676"/>
    </source>
</evidence>
<evidence type="ECO:0000313" key="1">
    <source>
        <dbReference type="EMBL" id="GFS22053.1"/>
    </source>
</evidence>
<sequence length="82" mass="8941">MQICLDETSTSVVPLNNVYVNIIESSRFFALRTPSGGRSPQRRKSKMADGLTWPVRQSFAVKSTLPVGVITSYVIVVAAKGL</sequence>